<feature type="non-terminal residue" evidence="2">
    <location>
        <position position="1"/>
    </location>
</feature>
<name>A0A6G3XDG6_9ACTN</name>
<keyword evidence="2" id="KW-0378">Hydrolase</keyword>
<comment type="caution">
    <text evidence="2">The sequence shown here is derived from an EMBL/GenBank/DDBJ whole genome shotgun (WGS) entry which is preliminary data.</text>
</comment>
<dbReference type="Gene3D" id="3.40.1110.10">
    <property type="entry name" value="Calcium-transporting ATPase, cytoplasmic domain N"/>
    <property type="match status" value="1"/>
</dbReference>
<dbReference type="PANTHER" id="PTHR43520:SF8">
    <property type="entry name" value="P-TYPE CU(+) TRANSPORTER"/>
    <property type="match status" value="1"/>
</dbReference>
<dbReference type="GO" id="GO:0016787">
    <property type="term" value="F:hydrolase activity"/>
    <property type="evidence" value="ECO:0007669"/>
    <property type="project" value="UniProtKB-KW"/>
</dbReference>
<dbReference type="GO" id="GO:0043682">
    <property type="term" value="F:P-type divalent copper transporter activity"/>
    <property type="evidence" value="ECO:0007669"/>
    <property type="project" value="TreeGrafter"/>
</dbReference>
<dbReference type="GO" id="GO:0005507">
    <property type="term" value="F:copper ion binding"/>
    <property type="evidence" value="ECO:0007669"/>
    <property type="project" value="TreeGrafter"/>
</dbReference>
<evidence type="ECO:0000256" key="1">
    <source>
        <dbReference type="ARBA" id="ARBA00022967"/>
    </source>
</evidence>
<dbReference type="GO" id="GO:0016020">
    <property type="term" value="C:membrane"/>
    <property type="evidence" value="ECO:0007669"/>
    <property type="project" value="TreeGrafter"/>
</dbReference>
<sequence>DGEARAVLEVADAVKDTSAEAIRRLRALGLTPILLTGDNRAVAESVAAEVGIDEVYAEVMPQDKVDVVK</sequence>
<dbReference type="GO" id="GO:0055070">
    <property type="term" value="P:copper ion homeostasis"/>
    <property type="evidence" value="ECO:0007669"/>
    <property type="project" value="TreeGrafter"/>
</dbReference>
<dbReference type="PANTHER" id="PTHR43520">
    <property type="entry name" value="ATP7, ISOFORM B"/>
    <property type="match status" value="1"/>
</dbReference>
<dbReference type="InterPro" id="IPR023214">
    <property type="entry name" value="HAD_sf"/>
</dbReference>
<dbReference type="Pfam" id="PF00702">
    <property type="entry name" value="Hydrolase"/>
    <property type="match status" value="1"/>
</dbReference>
<dbReference type="GO" id="GO:0000166">
    <property type="term" value="F:nucleotide binding"/>
    <property type="evidence" value="ECO:0007669"/>
    <property type="project" value="InterPro"/>
</dbReference>
<feature type="non-terminal residue" evidence="2">
    <location>
        <position position="69"/>
    </location>
</feature>
<reference evidence="2" key="1">
    <citation type="submission" date="2020-01" db="EMBL/GenBank/DDBJ databases">
        <title>Insect and environment-associated Actinomycetes.</title>
        <authorList>
            <person name="Currrie C."/>
            <person name="Chevrette M."/>
            <person name="Carlson C."/>
            <person name="Stubbendieck R."/>
            <person name="Wendt-Pienkowski E."/>
        </authorList>
    </citation>
    <scope>NUCLEOTIDE SEQUENCE</scope>
    <source>
        <strain evidence="2">SID7499</strain>
    </source>
</reference>
<protein>
    <submittedName>
        <fullName evidence="2">HAD family hydrolase</fullName>
    </submittedName>
</protein>
<proteinExistence type="predicted"/>
<dbReference type="Gene3D" id="3.40.50.1000">
    <property type="entry name" value="HAD superfamily/HAD-like"/>
    <property type="match status" value="1"/>
</dbReference>
<accession>A0A6G3XDG6</accession>
<evidence type="ECO:0000313" key="2">
    <source>
        <dbReference type="EMBL" id="NEE15713.1"/>
    </source>
</evidence>
<gene>
    <name evidence="2" type="ORF">G3M58_55765</name>
</gene>
<organism evidence="2">
    <name type="scientific">Streptomyces sp. SID7499</name>
    <dbReference type="NCBI Taxonomy" id="2706086"/>
    <lineage>
        <taxon>Bacteria</taxon>
        <taxon>Bacillati</taxon>
        <taxon>Actinomycetota</taxon>
        <taxon>Actinomycetes</taxon>
        <taxon>Kitasatosporales</taxon>
        <taxon>Streptomycetaceae</taxon>
        <taxon>Streptomyces</taxon>
    </lineage>
</organism>
<dbReference type="InterPro" id="IPR023299">
    <property type="entry name" value="ATPase_P-typ_cyto_dom_N"/>
</dbReference>
<keyword evidence="1" id="KW-1278">Translocase</keyword>
<dbReference type="InterPro" id="IPR036412">
    <property type="entry name" value="HAD-like_sf"/>
</dbReference>
<dbReference type="SUPFAM" id="SSF56784">
    <property type="entry name" value="HAD-like"/>
    <property type="match status" value="1"/>
</dbReference>
<dbReference type="EMBL" id="JAAGMN010005838">
    <property type="protein sequence ID" value="NEE15713.1"/>
    <property type="molecule type" value="Genomic_DNA"/>
</dbReference>
<dbReference type="AlphaFoldDB" id="A0A6G3XDG6"/>